<dbReference type="KEGG" id="plig:NAG76_21495"/>
<accession>A0A9J6ZDY7</accession>
<keyword evidence="4 11" id="KW-0347">Helicase</keyword>
<gene>
    <name evidence="11" type="ORF">NAG76_21495</name>
</gene>
<evidence type="ECO:0000313" key="11">
    <source>
        <dbReference type="EMBL" id="URN94363.1"/>
    </source>
</evidence>
<feature type="region of interest" description="Disordered" evidence="7">
    <location>
        <begin position="375"/>
        <end position="512"/>
    </location>
</feature>
<sequence>MTNAFNQLGVAEQLAEQLKLQGIIQPTPIQKTAIPDLLNGIDMIAQAQTGTGKTLAFTLPILQLIRPDKDHVQALILTPTRELALQITAEVKKLAKSVGATVLACYGGQDVAAQVKRLKNAPHIIVATPGRLMDHMRRGSINIGRISHLVLDEADQMLHMGFLPEVESIIMQTPKARQTMLFSATMPEAIRKLAVQYSKNPINVHIKSERVTLDNIKQRAIETTDREKQSALLHLLQTASPFLAVIFCRTKLRAKKLTEALQDAGYNADELHGDLTQAKREQVMKKFRDMKLQILVATDVAARGLDVEGVSHVYNYDIPLDAESYIHRIGRTGRAGHTGTAITFVTQHDRLKLEAIERGISARLPLRKVDGLEVSPRQYGEDRQGSRNRKSKPGSGYESKGRNGNDSSRFNKGGKGSSERGGKGSSERSGKVFPRPVSESSKPKAKDKANPWGISKSDLDLAQGIKPRDAGKSYSSSRTSSSSRGDNSSSNRSSGGRSGGRSGSRSSGTRRK</sequence>
<feature type="domain" description="Helicase C-terminal" evidence="9">
    <location>
        <begin position="215"/>
        <end position="380"/>
    </location>
</feature>
<protein>
    <recommendedName>
        <fullName evidence="1">RNA helicase</fullName>
        <ecNumber evidence="1">3.6.4.13</ecNumber>
    </recommendedName>
</protein>
<dbReference type="PROSITE" id="PS51195">
    <property type="entry name" value="Q_MOTIF"/>
    <property type="match status" value="1"/>
</dbReference>
<dbReference type="EC" id="3.6.4.13" evidence="1"/>
<feature type="compositionally biased region" description="Low complexity" evidence="7">
    <location>
        <begin position="475"/>
        <end position="495"/>
    </location>
</feature>
<dbReference type="InterPro" id="IPR011545">
    <property type="entry name" value="DEAD/DEAH_box_helicase_dom"/>
</dbReference>
<dbReference type="InterPro" id="IPR050547">
    <property type="entry name" value="DEAD_box_RNA_helicases"/>
</dbReference>
<dbReference type="PROSITE" id="PS51194">
    <property type="entry name" value="HELICASE_CTER"/>
    <property type="match status" value="1"/>
</dbReference>
<feature type="domain" description="DEAD-box RNA helicase Q" evidence="10">
    <location>
        <begin position="3"/>
        <end position="31"/>
    </location>
</feature>
<dbReference type="InterPro" id="IPR014014">
    <property type="entry name" value="RNA_helicase_DEAD_Q_motif"/>
</dbReference>
<dbReference type="AlphaFoldDB" id="A0A9J6ZDY7"/>
<dbReference type="InterPro" id="IPR014001">
    <property type="entry name" value="Helicase_ATP-bd"/>
</dbReference>
<dbReference type="GO" id="GO:0009409">
    <property type="term" value="P:response to cold"/>
    <property type="evidence" value="ECO:0007669"/>
    <property type="project" value="TreeGrafter"/>
</dbReference>
<keyword evidence="2" id="KW-0547">Nucleotide-binding</keyword>
<dbReference type="PROSITE" id="PS51192">
    <property type="entry name" value="HELICASE_ATP_BIND_1"/>
    <property type="match status" value="1"/>
</dbReference>
<feature type="compositionally biased region" description="Basic and acidic residues" evidence="7">
    <location>
        <begin position="417"/>
        <end position="430"/>
    </location>
</feature>
<dbReference type="GO" id="GO:0016787">
    <property type="term" value="F:hydrolase activity"/>
    <property type="evidence" value="ECO:0007669"/>
    <property type="project" value="UniProtKB-KW"/>
</dbReference>
<dbReference type="GO" id="GO:0005524">
    <property type="term" value="F:ATP binding"/>
    <property type="evidence" value="ECO:0007669"/>
    <property type="project" value="UniProtKB-KW"/>
</dbReference>
<evidence type="ECO:0000256" key="2">
    <source>
        <dbReference type="ARBA" id="ARBA00022741"/>
    </source>
</evidence>
<dbReference type="Gene3D" id="3.40.50.300">
    <property type="entry name" value="P-loop containing nucleotide triphosphate hydrolases"/>
    <property type="match status" value="2"/>
</dbReference>
<dbReference type="InterPro" id="IPR044742">
    <property type="entry name" value="DEAD/DEAH_RhlB"/>
</dbReference>
<dbReference type="PANTHER" id="PTHR47963:SF8">
    <property type="entry name" value="ATP-DEPENDENT RNA HELICASE DEAD"/>
    <property type="match status" value="1"/>
</dbReference>
<name>A0A9J6ZDY7_9BACL</name>
<evidence type="ECO:0000259" key="9">
    <source>
        <dbReference type="PROSITE" id="PS51194"/>
    </source>
</evidence>
<dbReference type="Proteomes" id="UP001056756">
    <property type="component" value="Chromosome"/>
</dbReference>
<keyword evidence="5" id="KW-0067">ATP-binding</keyword>
<proteinExistence type="predicted"/>
<keyword evidence="3" id="KW-0378">Hydrolase</keyword>
<feature type="compositionally biased region" description="Low complexity" evidence="7">
    <location>
        <begin position="503"/>
        <end position="512"/>
    </location>
</feature>
<evidence type="ECO:0000256" key="6">
    <source>
        <dbReference type="PROSITE-ProRule" id="PRU00552"/>
    </source>
</evidence>
<evidence type="ECO:0000259" key="10">
    <source>
        <dbReference type="PROSITE" id="PS51195"/>
    </source>
</evidence>
<dbReference type="SUPFAM" id="SSF52540">
    <property type="entry name" value="P-loop containing nucleoside triphosphate hydrolases"/>
    <property type="match status" value="1"/>
</dbReference>
<feature type="short sequence motif" description="Q motif" evidence="6">
    <location>
        <begin position="3"/>
        <end position="31"/>
    </location>
</feature>
<dbReference type="SMART" id="SM00490">
    <property type="entry name" value="HELICc"/>
    <property type="match status" value="1"/>
</dbReference>
<dbReference type="EMBL" id="CP097899">
    <property type="protein sequence ID" value="URN94363.1"/>
    <property type="molecule type" value="Genomic_DNA"/>
</dbReference>
<dbReference type="Pfam" id="PF00270">
    <property type="entry name" value="DEAD"/>
    <property type="match status" value="1"/>
</dbReference>
<evidence type="ECO:0000259" key="8">
    <source>
        <dbReference type="PROSITE" id="PS51192"/>
    </source>
</evidence>
<dbReference type="GO" id="GO:0033592">
    <property type="term" value="F:RNA strand annealing activity"/>
    <property type="evidence" value="ECO:0007669"/>
    <property type="project" value="TreeGrafter"/>
</dbReference>
<evidence type="ECO:0000256" key="7">
    <source>
        <dbReference type="SAM" id="MobiDB-lite"/>
    </source>
</evidence>
<dbReference type="CDD" id="cd00268">
    <property type="entry name" value="DEADc"/>
    <property type="match status" value="1"/>
</dbReference>
<organism evidence="11 12">
    <name type="scientific">Candidatus Pristimantibacillus lignocellulolyticus</name>
    <dbReference type="NCBI Taxonomy" id="2994561"/>
    <lineage>
        <taxon>Bacteria</taxon>
        <taxon>Bacillati</taxon>
        <taxon>Bacillota</taxon>
        <taxon>Bacilli</taxon>
        <taxon>Bacillales</taxon>
        <taxon>Paenibacillaceae</taxon>
        <taxon>Candidatus Pristimantibacillus</taxon>
    </lineage>
</organism>
<dbReference type="CDD" id="cd18787">
    <property type="entry name" value="SF2_C_DEAD"/>
    <property type="match status" value="1"/>
</dbReference>
<dbReference type="SMART" id="SM00487">
    <property type="entry name" value="DEXDc"/>
    <property type="match status" value="1"/>
</dbReference>
<dbReference type="PANTHER" id="PTHR47963">
    <property type="entry name" value="DEAD-BOX ATP-DEPENDENT RNA HELICASE 47, MITOCHONDRIAL"/>
    <property type="match status" value="1"/>
</dbReference>
<evidence type="ECO:0000256" key="4">
    <source>
        <dbReference type="ARBA" id="ARBA00022806"/>
    </source>
</evidence>
<dbReference type="GO" id="GO:0005829">
    <property type="term" value="C:cytosol"/>
    <property type="evidence" value="ECO:0007669"/>
    <property type="project" value="TreeGrafter"/>
</dbReference>
<dbReference type="Pfam" id="PF00271">
    <property type="entry name" value="Helicase_C"/>
    <property type="match status" value="1"/>
</dbReference>
<dbReference type="GO" id="GO:0005840">
    <property type="term" value="C:ribosome"/>
    <property type="evidence" value="ECO:0007669"/>
    <property type="project" value="TreeGrafter"/>
</dbReference>
<evidence type="ECO:0000256" key="3">
    <source>
        <dbReference type="ARBA" id="ARBA00022801"/>
    </source>
</evidence>
<feature type="domain" description="Helicase ATP-binding" evidence="8">
    <location>
        <begin position="34"/>
        <end position="204"/>
    </location>
</feature>
<dbReference type="GO" id="GO:0003724">
    <property type="term" value="F:RNA helicase activity"/>
    <property type="evidence" value="ECO:0007669"/>
    <property type="project" value="UniProtKB-EC"/>
</dbReference>
<dbReference type="InterPro" id="IPR027417">
    <property type="entry name" value="P-loop_NTPase"/>
</dbReference>
<evidence type="ECO:0000313" key="12">
    <source>
        <dbReference type="Proteomes" id="UP001056756"/>
    </source>
</evidence>
<dbReference type="InterPro" id="IPR001650">
    <property type="entry name" value="Helicase_C-like"/>
</dbReference>
<reference evidence="11" key="1">
    <citation type="submission" date="2022-05" db="EMBL/GenBank/DDBJ databases">
        <title>Novel bacterial taxa in a minimal lignocellulolytic consortium and its capacity to transform plastics disclosed by genome-resolved metagenomics.</title>
        <authorList>
            <person name="Rodriguez C.A.D."/>
            <person name="Diaz-Garcia L."/>
            <person name="Herrera K."/>
            <person name="Tarazona N.A."/>
            <person name="Sproer C."/>
            <person name="Overmann J."/>
            <person name="Jimenez D.J."/>
        </authorList>
    </citation>
    <scope>NUCLEOTIDE SEQUENCE</scope>
    <source>
        <strain evidence="11">MAG5</strain>
    </source>
</reference>
<evidence type="ECO:0000256" key="1">
    <source>
        <dbReference type="ARBA" id="ARBA00012552"/>
    </source>
</evidence>
<evidence type="ECO:0000256" key="5">
    <source>
        <dbReference type="ARBA" id="ARBA00022840"/>
    </source>
</evidence>